<accession>A0A0A9HMZ4</accession>
<reference evidence="1" key="1">
    <citation type="submission" date="2014-09" db="EMBL/GenBank/DDBJ databases">
        <authorList>
            <person name="Magalhaes I.L.F."/>
            <person name="Oliveira U."/>
            <person name="Santos F.R."/>
            <person name="Vidigal T.H.D.A."/>
            <person name="Brescovit A.D."/>
            <person name="Santos A.J."/>
        </authorList>
    </citation>
    <scope>NUCLEOTIDE SEQUENCE</scope>
    <source>
        <tissue evidence="1">Shoot tissue taken approximately 20 cm above the soil surface</tissue>
    </source>
</reference>
<proteinExistence type="predicted"/>
<name>A0A0A9HMZ4_ARUDO</name>
<organism evidence="1">
    <name type="scientific">Arundo donax</name>
    <name type="common">Giant reed</name>
    <name type="synonym">Donax arundinaceus</name>
    <dbReference type="NCBI Taxonomy" id="35708"/>
    <lineage>
        <taxon>Eukaryota</taxon>
        <taxon>Viridiplantae</taxon>
        <taxon>Streptophyta</taxon>
        <taxon>Embryophyta</taxon>
        <taxon>Tracheophyta</taxon>
        <taxon>Spermatophyta</taxon>
        <taxon>Magnoliopsida</taxon>
        <taxon>Liliopsida</taxon>
        <taxon>Poales</taxon>
        <taxon>Poaceae</taxon>
        <taxon>PACMAD clade</taxon>
        <taxon>Arundinoideae</taxon>
        <taxon>Arundineae</taxon>
        <taxon>Arundo</taxon>
    </lineage>
</organism>
<dbReference type="AlphaFoldDB" id="A0A0A9HMZ4"/>
<protein>
    <submittedName>
        <fullName evidence="1">Uncharacterized protein</fullName>
    </submittedName>
</protein>
<evidence type="ECO:0000313" key="1">
    <source>
        <dbReference type="EMBL" id="JAE36256.1"/>
    </source>
</evidence>
<reference evidence="1" key="2">
    <citation type="journal article" date="2015" name="Data Brief">
        <title>Shoot transcriptome of the giant reed, Arundo donax.</title>
        <authorList>
            <person name="Barrero R.A."/>
            <person name="Guerrero F.D."/>
            <person name="Moolhuijzen P."/>
            <person name="Goolsby J.A."/>
            <person name="Tidwell J."/>
            <person name="Bellgard S.E."/>
            <person name="Bellgard M.I."/>
        </authorList>
    </citation>
    <scope>NUCLEOTIDE SEQUENCE</scope>
    <source>
        <tissue evidence="1">Shoot tissue taken approximately 20 cm above the soil surface</tissue>
    </source>
</reference>
<sequence>MSNNNSQSKDGSIVYRLTARLGAQLEQPA</sequence>
<dbReference type="EMBL" id="GBRH01161640">
    <property type="protein sequence ID" value="JAE36256.1"/>
    <property type="molecule type" value="Transcribed_RNA"/>
</dbReference>